<dbReference type="GO" id="GO:0008235">
    <property type="term" value="F:metalloexopeptidase activity"/>
    <property type="evidence" value="ECO:0007669"/>
    <property type="project" value="InterPro"/>
</dbReference>
<dbReference type="InterPro" id="IPR045175">
    <property type="entry name" value="M28_fam"/>
</dbReference>
<dbReference type="Pfam" id="PF04389">
    <property type="entry name" value="Peptidase_M28"/>
    <property type="match status" value="1"/>
</dbReference>
<dbReference type="AlphaFoldDB" id="A0A1Z4LL85"/>
<dbReference type="Gene3D" id="3.40.630.10">
    <property type="entry name" value="Zn peptidases"/>
    <property type="match status" value="1"/>
</dbReference>
<dbReference type="InterPro" id="IPR007484">
    <property type="entry name" value="Peptidase_M28"/>
</dbReference>
<feature type="domain" description="Peptidase M28" evidence="2">
    <location>
        <begin position="119"/>
        <end position="224"/>
    </location>
</feature>
<evidence type="ECO:0000259" key="2">
    <source>
        <dbReference type="Pfam" id="PF04389"/>
    </source>
</evidence>
<keyword evidence="1" id="KW-0378">Hydrolase</keyword>
<dbReference type="PANTHER" id="PTHR12147">
    <property type="entry name" value="METALLOPEPTIDASE M28 FAMILY MEMBER"/>
    <property type="match status" value="1"/>
</dbReference>
<dbReference type="PROSITE" id="PS00758">
    <property type="entry name" value="ARGE_DAPE_CPG2_1"/>
    <property type="match status" value="1"/>
</dbReference>
<evidence type="ECO:0000313" key="4">
    <source>
        <dbReference type="Proteomes" id="UP000218418"/>
    </source>
</evidence>
<organism evidence="3 4">
    <name type="scientific">Calothrix parasitica NIES-267</name>
    <dbReference type="NCBI Taxonomy" id="1973488"/>
    <lineage>
        <taxon>Bacteria</taxon>
        <taxon>Bacillati</taxon>
        <taxon>Cyanobacteriota</taxon>
        <taxon>Cyanophyceae</taxon>
        <taxon>Nostocales</taxon>
        <taxon>Calotrichaceae</taxon>
        <taxon>Calothrix</taxon>
    </lineage>
</organism>
<proteinExistence type="predicted"/>
<evidence type="ECO:0000256" key="1">
    <source>
        <dbReference type="ARBA" id="ARBA00022801"/>
    </source>
</evidence>
<dbReference type="Proteomes" id="UP000218418">
    <property type="component" value="Chromosome"/>
</dbReference>
<accession>A0A1Z4LL85</accession>
<evidence type="ECO:0000313" key="3">
    <source>
        <dbReference type="EMBL" id="BAY82007.1"/>
    </source>
</evidence>
<dbReference type="PANTHER" id="PTHR12147:SF26">
    <property type="entry name" value="PEPTIDASE M28 DOMAIN-CONTAINING PROTEIN"/>
    <property type="match status" value="1"/>
</dbReference>
<reference evidence="3 4" key="1">
    <citation type="submission" date="2017-06" db="EMBL/GenBank/DDBJ databases">
        <title>Genome sequencing of cyanobaciteial culture collection at National Institute for Environmental Studies (NIES).</title>
        <authorList>
            <person name="Hirose Y."/>
            <person name="Shimura Y."/>
            <person name="Fujisawa T."/>
            <person name="Nakamura Y."/>
            <person name="Kawachi M."/>
        </authorList>
    </citation>
    <scope>NUCLEOTIDE SEQUENCE [LARGE SCALE GENOMIC DNA]</scope>
    <source>
        <strain evidence="3 4">NIES-267</strain>
    </source>
</reference>
<dbReference type="SUPFAM" id="SSF53187">
    <property type="entry name" value="Zn-dependent exopeptidases"/>
    <property type="match status" value="1"/>
</dbReference>
<sequence length="352" mass="38641">MKRNIWLVFLMLLGVGVAIFVGNNVFGESQEPVAINSIQIETPLPQEESIPVEIETKSQQTIKANIPQVDSERLLSDLEKLSLQRYTVSERRRTRNYIINELKKQGWESHEERFLRGINVFAEKPGTDSEAGAILLAAHYDTVLNSPGADDNASGVAVLLEIARLFNTLSTPRTLQLAFFDKEEAGLLGSRAFASNTARLQNIRGVIVMDMVGYACYTKGCQQTPSGFPINVTSDKGDFLAVVGDTEHLPLLNTFKTIEESPQLPPVFTLPVPLKGVLTPDVLRSDHAPFWIQGIGALLVTDTANLRSSFYHQPTDTTANIERDFFAGAAQLIVNVTNSLLQGTGSLETPSN</sequence>
<dbReference type="OrthoDB" id="9762302at2"/>
<keyword evidence="4" id="KW-1185">Reference proteome</keyword>
<dbReference type="InterPro" id="IPR001261">
    <property type="entry name" value="ArgE/DapE_CS"/>
</dbReference>
<gene>
    <name evidence="3" type="ORF">NIES267_14850</name>
</gene>
<dbReference type="GO" id="GO:0006508">
    <property type="term" value="P:proteolysis"/>
    <property type="evidence" value="ECO:0007669"/>
    <property type="project" value="InterPro"/>
</dbReference>
<protein>
    <submittedName>
        <fullName evidence="3">Peptidase M28</fullName>
    </submittedName>
</protein>
<name>A0A1Z4LL85_9CYAN</name>
<dbReference type="EMBL" id="AP018227">
    <property type="protein sequence ID" value="BAY82007.1"/>
    <property type="molecule type" value="Genomic_DNA"/>
</dbReference>